<keyword evidence="5" id="KW-1133">Transmembrane helix</keyword>
<dbReference type="Gene3D" id="3.40.50.720">
    <property type="entry name" value="NAD(P)-binding Rossmann-like Domain"/>
    <property type="match status" value="1"/>
</dbReference>
<dbReference type="PANTHER" id="PTHR24322">
    <property type="entry name" value="PKSB"/>
    <property type="match status" value="1"/>
</dbReference>
<keyword evidence="14" id="KW-1185">Reference proteome</keyword>
<dbReference type="EMBL" id="LVKK01000154">
    <property type="protein sequence ID" value="OAG34516.1"/>
    <property type="molecule type" value="Genomic_DNA"/>
</dbReference>
<dbReference type="PRINTS" id="PR00081">
    <property type="entry name" value="GDHRDH"/>
</dbReference>
<evidence type="ECO:0000256" key="6">
    <source>
        <dbReference type="ARBA" id="ARBA00023002"/>
    </source>
</evidence>
<keyword evidence="4" id="KW-0521">NADP</keyword>
<dbReference type="FunFam" id="3.40.50.720:FF:000131">
    <property type="entry name" value="Short-chain dehydrogenase/reductase 3"/>
    <property type="match status" value="1"/>
</dbReference>
<proteinExistence type="inferred from homology"/>
<keyword evidence="7" id="KW-0443">Lipid metabolism</keyword>
<keyword evidence="6" id="KW-0560">Oxidoreductase</keyword>
<dbReference type="GeneID" id="34606436"/>
<dbReference type="RefSeq" id="XP_022506468.1">
    <property type="nucleotide sequence ID" value="XM_022661234.1"/>
</dbReference>
<sequence>MSWILSNLALNGWSWSKKGEPWDFSGTKEIVVVTGGCSGFGKLMVERFAGRAKIVVLDVSPLPKDLQSVPNLKYYRCDLTNRNEVGEIGASIKADVGDPSILINNAGISNTAPILKSPLEVVEKMFKVNLLCHWQTVQEFLPKMLKNKKGHIVTIASMASFVSMPGSSDYCSSKAGLVAFHEVLTQECRHGYENGDCIQLTIVHPSFASTPILRGHEGELRKMGASVMDPRVVADAVINQVFSGRSGRLIVPSSFSLLSFIRGWPIWLQEIFRNHLSRNMMRFRKSVGA</sequence>
<evidence type="ECO:0000256" key="9">
    <source>
        <dbReference type="ARBA" id="ARBA00059620"/>
    </source>
</evidence>
<evidence type="ECO:0000256" key="10">
    <source>
        <dbReference type="ARBA" id="ARBA00068717"/>
    </source>
</evidence>
<dbReference type="GO" id="GO:0052650">
    <property type="term" value="F:all-trans-retinol dehydrogenase (NADP+) activity"/>
    <property type="evidence" value="ECO:0007669"/>
    <property type="project" value="UniProtKB-ARBA"/>
</dbReference>
<evidence type="ECO:0000256" key="12">
    <source>
        <dbReference type="RuleBase" id="RU000363"/>
    </source>
</evidence>
<evidence type="ECO:0000256" key="7">
    <source>
        <dbReference type="ARBA" id="ARBA00023098"/>
    </source>
</evidence>
<dbReference type="AlphaFoldDB" id="A0A177ES95"/>
<comment type="caution">
    <text evidence="13">The sequence shown here is derived from an EMBL/GenBank/DDBJ whole genome shotgun (WGS) entry which is preliminary data.</text>
</comment>
<evidence type="ECO:0000256" key="1">
    <source>
        <dbReference type="ARBA" id="ARBA00004141"/>
    </source>
</evidence>
<dbReference type="GO" id="GO:0016020">
    <property type="term" value="C:membrane"/>
    <property type="evidence" value="ECO:0007669"/>
    <property type="project" value="UniProtKB-SubCell"/>
</dbReference>
<dbReference type="InterPro" id="IPR036291">
    <property type="entry name" value="NAD(P)-bd_dom_sf"/>
</dbReference>
<dbReference type="InterPro" id="IPR002347">
    <property type="entry name" value="SDR_fam"/>
</dbReference>
<keyword evidence="8" id="KW-0472">Membrane</keyword>
<keyword evidence="3" id="KW-0812">Transmembrane</keyword>
<evidence type="ECO:0000256" key="3">
    <source>
        <dbReference type="ARBA" id="ARBA00022692"/>
    </source>
</evidence>
<organism evidence="13 14">
    <name type="scientific">Fonsecaea monophora</name>
    <dbReference type="NCBI Taxonomy" id="254056"/>
    <lineage>
        <taxon>Eukaryota</taxon>
        <taxon>Fungi</taxon>
        <taxon>Dikarya</taxon>
        <taxon>Ascomycota</taxon>
        <taxon>Pezizomycotina</taxon>
        <taxon>Eurotiomycetes</taxon>
        <taxon>Chaetothyriomycetidae</taxon>
        <taxon>Chaetothyriales</taxon>
        <taxon>Herpotrichiellaceae</taxon>
        <taxon>Fonsecaea</taxon>
    </lineage>
</organism>
<evidence type="ECO:0000256" key="2">
    <source>
        <dbReference type="ARBA" id="ARBA00006484"/>
    </source>
</evidence>
<dbReference type="CDD" id="cd05339">
    <property type="entry name" value="17beta-HSDXI-like_SDR_c"/>
    <property type="match status" value="1"/>
</dbReference>
<protein>
    <recommendedName>
        <fullName evidence="10">Short-chain dehydrogenase/reductase 3</fullName>
    </recommendedName>
    <alternativeName>
        <fullName evidence="11">Retinal short-chain dehydrogenase/reductase 1</fullName>
    </alternativeName>
</protein>
<accession>A0A177ES95</accession>
<dbReference type="OrthoDB" id="10253736at2759"/>
<dbReference type="SUPFAM" id="SSF51735">
    <property type="entry name" value="NAD(P)-binding Rossmann-fold domains"/>
    <property type="match status" value="1"/>
</dbReference>
<dbReference type="Proteomes" id="UP000077002">
    <property type="component" value="Unassembled WGS sequence"/>
</dbReference>
<name>A0A177ES95_9EURO</name>
<comment type="function">
    <text evidence="9">Catalyzes the reduction of all-trans-retinal to all-trans-retinol in the presence of NADPH.</text>
</comment>
<evidence type="ECO:0000256" key="11">
    <source>
        <dbReference type="ARBA" id="ARBA00082544"/>
    </source>
</evidence>
<comment type="subcellular location">
    <subcellularLocation>
        <location evidence="1">Membrane</location>
        <topology evidence="1">Multi-pass membrane protein</topology>
    </subcellularLocation>
</comment>
<dbReference type="Pfam" id="PF00106">
    <property type="entry name" value="adh_short"/>
    <property type="match status" value="1"/>
</dbReference>
<comment type="similarity">
    <text evidence="2 12">Belongs to the short-chain dehydrogenases/reductases (SDR) family.</text>
</comment>
<dbReference type="PRINTS" id="PR00080">
    <property type="entry name" value="SDRFAMILY"/>
</dbReference>
<evidence type="ECO:0000256" key="5">
    <source>
        <dbReference type="ARBA" id="ARBA00022989"/>
    </source>
</evidence>
<evidence type="ECO:0000256" key="8">
    <source>
        <dbReference type="ARBA" id="ARBA00023136"/>
    </source>
</evidence>
<evidence type="ECO:0000313" key="14">
    <source>
        <dbReference type="Proteomes" id="UP000077002"/>
    </source>
</evidence>
<gene>
    <name evidence="13" type="ORF">AYO21_11338</name>
</gene>
<evidence type="ECO:0000256" key="4">
    <source>
        <dbReference type="ARBA" id="ARBA00022857"/>
    </source>
</evidence>
<reference evidence="13 14" key="1">
    <citation type="submission" date="2016-03" db="EMBL/GenBank/DDBJ databases">
        <title>Draft genome sequence of the Fonsecaea monophora CBS 269.37.</title>
        <authorList>
            <person name="Bombassaro A."/>
            <person name="Vinicius W.A."/>
            <person name="De Hoog S."/>
            <person name="Sun J."/>
            <person name="Souza E.M."/>
            <person name="Raittz R.T."/>
            <person name="Costa F."/>
            <person name="Leao A.C."/>
            <person name="Tadra-Sfeir M.Z."/>
            <person name="Baura V."/>
            <person name="Balsanelli E."/>
            <person name="Pedrosa F.O."/>
            <person name="Moreno L.F."/>
            <person name="Steffens M.B."/>
            <person name="Xi L."/>
            <person name="Bocca A.L."/>
            <person name="Felipe M.S."/>
            <person name="Teixeira M."/>
            <person name="Telles Filho F.Q."/>
            <person name="Azevedo C.M."/>
            <person name="Gomes R."/>
            <person name="Vicente V.A."/>
        </authorList>
    </citation>
    <scope>NUCLEOTIDE SEQUENCE [LARGE SCALE GENOMIC DNA]</scope>
    <source>
        <strain evidence="13 14">CBS 269.37</strain>
    </source>
</reference>
<dbReference type="PANTHER" id="PTHR24322:SF736">
    <property type="entry name" value="RETINOL DEHYDROGENASE 10"/>
    <property type="match status" value="1"/>
</dbReference>
<evidence type="ECO:0000313" key="13">
    <source>
        <dbReference type="EMBL" id="OAG34516.1"/>
    </source>
</evidence>